<accession>A0A521CSA5</accession>
<comment type="subcellular location">
    <subcellularLocation>
        <location evidence="1">Membrane</location>
        <topology evidence="1">Multi-pass membrane protein</topology>
    </subcellularLocation>
</comment>
<dbReference type="PANTHER" id="PTHR37306:SF1">
    <property type="entry name" value="COLICIN V PRODUCTION PROTEIN"/>
    <property type="match status" value="1"/>
</dbReference>
<evidence type="ECO:0000256" key="4">
    <source>
        <dbReference type="ARBA" id="ARBA00023136"/>
    </source>
</evidence>
<dbReference type="InterPro" id="IPR003825">
    <property type="entry name" value="Colicin-V_CvpA"/>
</dbReference>
<evidence type="ECO:0000256" key="2">
    <source>
        <dbReference type="ARBA" id="ARBA00022692"/>
    </source>
</evidence>
<keyword evidence="7" id="KW-1185">Reference proteome</keyword>
<proteinExistence type="predicted"/>
<dbReference type="AlphaFoldDB" id="A0A521CSA5"/>
<evidence type="ECO:0000256" key="5">
    <source>
        <dbReference type="SAM" id="Phobius"/>
    </source>
</evidence>
<dbReference type="RefSeq" id="WP_142533101.1">
    <property type="nucleotide sequence ID" value="NZ_FXTB01000003.1"/>
</dbReference>
<feature type="transmembrane region" description="Helical" evidence="5">
    <location>
        <begin position="29"/>
        <end position="48"/>
    </location>
</feature>
<evidence type="ECO:0000313" key="7">
    <source>
        <dbReference type="Proteomes" id="UP000319040"/>
    </source>
</evidence>
<evidence type="ECO:0000313" key="6">
    <source>
        <dbReference type="EMBL" id="SMO62278.1"/>
    </source>
</evidence>
<gene>
    <name evidence="6" type="ORF">SAMN06265379_103419</name>
</gene>
<dbReference type="GO" id="GO:0016020">
    <property type="term" value="C:membrane"/>
    <property type="evidence" value="ECO:0007669"/>
    <property type="project" value="UniProtKB-SubCell"/>
</dbReference>
<evidence type="ECO:0000256" key="3">
    <source>
        <dbReference type="ARBA" id="ARBA00022989"/>
    </source>
</evidence>
<dbReference type="Pfam" id="PF02674">
    <property type="entry name" value="Colicin_V"/>
    <property type="match status" value="1"/>
</dbReference>
<sequence length="172" mass="19426">MNYFDIVVGVLLIIALVKGFKNGLIIEFAALAALVLGVLGAIKFSAFTEVWLMQYWQSDYINIIAFFITFIAIVIGVHLLAKLVDTLVKAVALGLVNRVLGAVFSLFKYGFVLSVLLAVFTTFDKSFDLLPEKTRERSYLYQPLSEFAPFIFPYLNFDEKPLRNKVEEIIEV</sequence>
<evidence type="ECO:0000256" key="1">
    <source>
        <dbReference type="ARBA" id="ARBA00004141"/>
    </source>
</evidence>
<reference evidence="6 7" key="1">
    <citation type="submission" date="2017-05" db="EMBL/GenBank/DDBJ databases">
        <authorList>
            <person name="Varghese N."/>
            <person name="Submissions S."/>
        </authorList>
    </citation>
    <scope>NUCLEOTIDE SEQUENCE [LARGE SCALE GENOMIC DNA]</scope>
    <source>
        <strain evidence="6 7">DSM 27040</strain>
    </source>
</reference>
<keyword evidence="4 5" id="KW-0472">Membrane</keyword>
<keyword evidence="3 5" id="KW-1133">Transmembrane helix</keyword>
<keyword evidence="2 5" id="KW-0812">Transmembrane</keyword>
<name>A0A521CSA5_SACCC</name>
<dbReference type="Proteomes" id="UP000319040">
    <property type="component" value="Unassembled WGS sequence"/>
</dbReference>
<organism evidence="6 7">
    <name type="scientific">Saccharicrinis carchari</name>
    <dbReference type="NCBI Taxonomy" id="1168039"/>
    <lineage>
        <taxon>Bacteria</taxon>
        <taxon>Pseudomonadati</taxon>
        <taxon>Bacteroidota</taxon>
        <taxon>Bacteroidia</taxon>
        <taxon>Marinilabiliales</taxon>
        <taxon>Marinilabiliaceae</taxon>
        <taxon>Saccharicrinis</taxon>
    </lineage>
</organism>
<dbReference type="EMBL" id="FXTB01000003">
    <property type="protein sequence ID" value="SMO62278.1"/>
    <property type="molecule type" value="Genomic_DNA"/>
</dbReference>
<protein>
    <submittedName>
        <fullName evidence="6">Membrane protein required for colicin V production</fullName>
    </submittedName>
</protein>
<dbReference type="PANTHER" id="PTHR37306">
    <property type="entry name" value="COLICIN V PRODUCTION PROTEIN"/>
    <property type="match status" value="1"/>
</dbReference>
<feature type="transmembrane region" description="Helical" evidence="5">
    <location>
        <begin position="101"/>
        <end position="123"/>
    </location>
</feature>
<feature type="transmembrane region" description="Helical" evidence="5">
    <location>
        <begin position="60"/>
        <end position="81"/>
    </location>
</feature>
<dbReference type="GO" id="GO:0009403">
    <property type="term" value="P:toxin biosynthetic process"/>
    <property type="evidence" value="ECO:0007669"/>
    <property type="project" value="InterPro"/>
</dbReference>
<dbReference type="OrthoDB" id="9799585at2"/>